<dbReference type="NCBIfam" id="NF005719">
    <property type="entry name" value="PRK07535.1"/>
    <property type="match status" value="1"/>
</dbReference>
<dbReference type="InterPro" id="IPR050554">
    <property type="entry name" value="Met_Synthase/Corrinoid"/>
</dbReference>
<sequence length="264" mass="28628">MLIIGEKLNSSIPSAAAAIEKRDKAFVQKLALEQVAAGADVIDVNAGTFLTQEVELLAWLVETVQEAVEVPLCIDSPNVLALQAALPLARQKPIVNSISAEEARYQSVIPLIKKAKAGVIALVMDDQGIPSTTEERMVIARRLVERLTQDGVQRDDIYLDVMVQPIGTESTSGKVALETVQCIHRELKGVHITCGLSNVSFGLPKRRLLNQAYAIALTANGMDALFIDPLDEKLMALIHSMNALMGSDEFCCDYLAAYREGKLG</sequence>
<gene>
    <name evidence="5" type="primary">acsE_5</name>
    <name evidence="5" type="ORF">SPTER_29210</name>
</gene>
<dbReference type="PANTHER" id="PTHR45833">
    <property type="entry name" value="METHIONINE SYNTHASE"/>
    <property type="match status" value="1"/>
</dbReference>
<evidence type="ECO:0000313" key="6">
    <source>
        <dbReference type="Proteomes" id="UP000320776"/>
    </source>
</evidence>
<dbReference type="OrthoDB" id="358252at2"/>
<dbReference type="GO" id="GO:0005829">
    <property type="term" value="C:cytosol"/>
    <property type="evidence" value="ECO:0007669"/>
    <property type="project" value="TreeGrafter"/>
</dbReference>
<dbReference type="SUPFAM" id="SSF51717">
    <property type="entry name" value="Dihydropteroate synthetase-like"/>
    <property type="match status" value="1"/>
</dbReference>
<organism evidence="5 6">
    <name type="scientific">Sporomusa termitida</name>
    <dbReference type="NCBI Taxonomy" id="2377"/>
    <lineage>
        <taxon>Bacteria</taxon>
        <taxon>Bacillati</taxon>
        <taxon>Bacillota</taxon>
        <taxon>Negativicutes</taxon>
        <taxon>Selenomonadales</taxon>
        <taxon>Sporomusaceae</taxon>
        <taxon>Sporomusa</taxon>
    </lineage>
</organism>
<dbReference type="AlphaFoldDB" id="A0A517DW01"/>
<evidence type="ECO:0000256" key="2">
    <source>
        <dbReference type="ARBA" id="ARBA00022603"/>
    </source>
</evidence>
<dbReference type="Gene3D" id="3.20.20.20">
    <property type="entry name" value="Dihydropteroate synthase-like"/>
    <property type="match status" value="1"/>
</dbReference>
<reference evidence="5 6" key="1">
    <citation type="submission" date="2019-02" db="EMBL/GenBank/DDBJ databases">
        <title>Closed genome of Sporomusa termitida DSM 4440.</title>
        <authorList>
            <person name="Poehlein A."/>
            <person name="Daniel R."/>
        </authorList>
    </citation>
    <scope>NUCLEOTIDE SEQUENCE [LARGE SCALE GENOMIC DNA]</scope>
    <source>
        <strain evidence="5 6">DSM 4440</strain>
    </source>
</reference>
<keyword evidence="3 5" id="KW-0808">Transferase</keyword>
<evidence type="ECO:0000259" key="4">
    <source>
        <dbReference type="PROSITE" id="PS50972"/>
    </source>
</evidence>
<evidence type="ECO:0000256" key="3">
    <source>
        <dbReference type="ARBA" id="ARBA00022679"/>
    </source>
</evidence>
<dbReference type="InterPro" id="IPR011005">
    <property type="entry name" value="Dihydropteroate_synth-like_sf"/>
</dbReference>
<keyword evidence="2 5" id="KW-0489">Methyltransferase</keyword>
<dbReference type="GO" id="GO:0042558">
    <property type="term" value="P:pteridine-containing compound metabolic process"/>
    <property type="evidence" value="ECO:0007669"/>
    <property type="project" value="InterPro"/>
</dbReference>
<dbReference type="EMBL" id="CP036259">
    <property type="protein sequence ID" value="QDR81535.1"/>
    <property type="molecule type" value="Genomic_DNA"/>
</dbReference>
<accession>A0A517DW01</accession>
<proteinExistence type="inferred from homology"/>
<dbReference type="KEGG" id="sted:SPTER_29210"/>
<name>A0A517DW01_9FIRM</name>
<dbReference type="RefSeq" id="WP_144351016.1">
    <property type="nucleotide sequence ID" value="NZ_CP036259.1"/>
</dbReference>
<evidence type="ECO:0000313" key="5">
    <source>
        <dbReference type="EMBL" id="QDR81535.1"/>
    </source>
</evidence>
<dbReference type="GO" id="GO:0102036">
    <property type="term" value="F:methyltetrahydrofolate:corrinoid/iron-sulfur protein methyltransferase activity"/>
    <property type="evidence" value="ECO:0007669"/>
    <property type="project" value="UniProtKB-EC"/>
</dbReference>
<keyword evidence="6" id="KW-1185">Reference proteome</keyword>
<feature type="domain" description="Pterin-binding" evidence="4">
    <location>
        <begin position="1"/>
        <end position="251"/>
    </location>
</feature>
<dbReference type="Proteomes" id="UP000320776">
    <property type="component" value="Chromosome"/>
</dbReference>
<dbReference type="EC" id="2.1.1.258" evidence="5"/>
<evidence type="ECO:0000256" key="1">
    <source>
        <dbReference type="ARBA" id="ARBA00010398"/>
    </source>
</evidence>
<dbReference type="Pfam" id="PF00809">
    <property type="entry name" value="Pterin_bind"/>
    <property type="match status" value="1"/>
</dbReference>
<dbReference type="GO" id="GO:0008705">
    <property type="term" value="F:methionine synthase activity"/>
    <property type="evidence" value="ECO:0007669"/>
    <property type="project" value="TreeGrafter"/>
</dbReference>
<dbReference type="InterPro" id="IPR000489">
    <property type="entry name" value="Pterin-binding_dom"/>
</dbReference>
<dbReference type="PROSITE" id="PS50972">
    <property type="entry name" value="PTERIN_BINDING"/>
    <property type="match status" value="1"/>
</dbReference>
<comment type="similarity">
    <text evidence="1">Belongs to the vitamin-B12 dependent methionine synthase family.</text>
</comment>
<dbReference type="GO" id="GO:0032259">
    <property type="term" value="P:methylation"/>
    <property type="evidence" value="ECO:0007669"/>
    <property type="project" value="UniProtKB-KW"/>
</dbReference>
<protein>
    <submittedName>
        <fullName evidence="5">5-methyltetrahydrofolate:corrinoid/iron-sulfur protein co-methyltransferase</fullName>
        <ecNumber evidence="5">2.1.1.258</ecNumber>
    </submittedName>
</protein>